<evidence type="ECO:0000256" key="1">
    <source>
        <dbReference type="SAM" id="MobiDB-lite"/>
    </source>
</evidence>
<keyword evidence="3" id="KW-1185">Reference proteome</keyword>
<accession>A0A3N1M377</accession>
<dbReference type="RefSeq" id="WP_123689498.1">
    <property type="nucleotide sequence ID" value="NZ_AP019700.1"/>
</dbReference>
<organism evidence="2 3">
    <name type="scientific">Stella humosa</name>
    <dbReference type="NCBI Taxonomy" id="94"/>
    <lineage>
        <taxon>Bacteria</taxon>
        <taxon>Pseudomonadati</taxon>
        <taxon>Pseudomonadota</taxon>
        <taxon>Alphaproteobacteria</taxon>
        <taxon>Rhodospirillales</taxon>
        <taxon>Stellaceae</taxon>
        <taxon>Stella</taxon>
    </lineage>
</organism>
<reference evidence="2 3" key="1">
    <citation type="submission" date="2018-11" db="EMBL/GenBank/DDBJ databases">
        <title>Genomic Encyclopedia of Type Strains, Phase IV (KMG-IV): sequencing the most valuable type-strain genomes for metagenomic binning, comparative biology and taxonomic classification.</title>
        <authorList>
            <person name="Goeker M."/>
        </authorList>
    </citation>
    <scope>NUCLEOTIDE SEQUENCE [LARGE SCALE GENOMIC DNA]</scope>
    <source>
        <strain evidence="2 3">DSM 5900</strain>
    </source>
</reference>
<evidence type="ECO:0000313" key="3">
    <source>
        <dbReference type="Proteomes" id="UP000278222"/>
    </source>
</evidence>
<protein>
    <submittedName>
        <fullName evidence="2">Uncharacterized protein</fullName>
    </submittedName>
</protein>
<comment type="caution">
    <text evidence="2">The sequence shown here is derived from an EMBL/GenBank/DDBJ whole genome shotgun (WGS) entry which is preliminary data.</text>
</comment>
<name>A0A3N1M377_9PROT</name>
<feature type="compositionally biased region" description="Basic and acidic residues" evidence="1">
    <location>
        <begin position="1"/>
        <end position="12"/>
    </location>
</feature>
<feature type="region of interest" description="Disordered" evidence="1">
    <location>
        <begin position="1"/>
        <end position="32"/>
    </location>
</feature>
<proteinExistence type="predicted"/>
<dbReference type="AlphaFoldDB" id="A0A3N1M377"/>
<dbReference type="EMBL" id="RJKX01000013">
    <property type="protein sequence ID" value="ROQ00192.1"/>
    <property type="molecule type" value="Genomic_DNA"/>
</dbReference>
<gene>
    <name evidence="2" type="ORF">EDC65_1988</name>
</gene>
<sequence length="181" mass="19506">MARPGRPSDPDAKRRRRTTRAQRLADVDGPTPELLAQRRRVAGDERVAIDFPLDVLAARHAKDPAAGLRPAAVQAGWRFARLAWRLSRAPVALPPLFWAARLERAGPTSPPADIVAQEEAERRALHRYRAARAALGLAGPAAVRAVDAAVVALELPGCPARLSDLRLGLAALAAHFERPAN</sequence>
<evidence type="ECO:0000313" key="2">
    <source>
        <dbReference type="EMBL" id="ROQ00192.1"/>
    </source>
</evidence>
<dbReference type="Proteomes" id="UP000278222">
    <property type="component" value="Unassembled WGS sequence"/>
</dbReference>